<dbReference type="Gene3D" id="3.40.50.720">
    <property type="entry name" value="NAD(P)-binding Rossmann-like Domain"/>
    <property type="match status" value="1"/>
</dbReference>
<dbReference type="RefSeq" id="XP_017996709.1">
    <property type="nucleotide sequence ID" value="XM_018140737.1"/>
</dbReference>
<dbReference type="VEuPathDB" id="FungiDB:AB675_11855"/>
<name>A0A0N1H668_9EURO</name>
<comment type="caution">
    <text evidence="6">The sequence shown here is derived from an EMBL/GenBank/DDBJ whole genome shotgun (WGS) entry which is preliminary data.</text>
</comment>
<feature type="domain" description="NAD(P)-binding" evidence="5">
    <location>
        <begin position="12"/>
        <end position="102"/>
    </location>
</feature>
<keyword evidence="4" id="KW-0812">Transmembrane</keyword>
<dbReference type="EMBL" id="LFJN01000028">
    <property type="protein sequence ID" value="KPI36746.1"/>
    <property type="molecule type" value="Genomic_DNA"/>
</dbReference>
<dbReference type="Pfam" id="PF13460">
    <property type="entry name" value="NAD_binding_10"/>
    <property type="match status" value="1"/>
</dbReference>
<comment type="similarity">
    <text evidence="1">Belongs to the NmrA-type oxidoreductase family. Isoflavone reductase subfamily.</text>
</comment>
<dbReference type="OrthoDB" id="9974981at2759"/>
<evidence type="ECO:0000256" key="1">
    <source>
        <dbReference type="ARBA" id="ARBA00005725"/>
    </source>
</evidence>
<dbReference type="AlphaFoldDB" id="A0A0N1H668"/>
<accession>A0A0N1H668</accession>
<dbReference type="PANTHER" id="PTHR47706:SF9">
    <property type="entry name" value="NMRA-LIKE DOMAIN-CONTAINING PROTEIN-RELATED"/>
    <property type="match status" value="1"/>
</dbReference>
<dbReference type="InterPro" id="IPR051609">
    <property type="entry name" value="NmrA/Isoflavone_reductase-like"/>
</dbReference>
<dbReference type="Proteomes" id="UP000038010">
    <property type="component" value="Unassembled WGS sequence"/>
</dbReference>
<keyword evidence="4" id="KW-0472">Membrane</keyword>
<feature type="transmembrane region" description="Helical" evidence="4">
    <location>
        <begin position="141"/>
        <end position="163"/>
    </location>
</feature>
<evidence type="ECO:0000313" key="6">
    <source>
        <dbReference type="EMBL" id="KPI36746.1"/>
    </source>
</evidence>
<evidence type="ECO:0000256" key="2">
    <source>
        <dbReference type="ARBA" id="ARBA00022857"/>
    </source>
</evidence>
<keyword evidence="3" id="KW-0560">Oxidoreductase</keyword>
<gene>
    <name evidence="6" type="ORF">AB675_11855</name>
</gene>
<keyword evidence="7" id="KW-1185">Reference proteome</keyword>
<keyword evidence="4" id="KW-1133">Transmembrane helix</keyword>
<sequence length="298" mass="32167">MVETLQKVALFGASGHLGQPLLPALLAANFEVTVVVRESGKQTRYPPQANIIKISDAYTKPELLTALQNQDAVIIAFNHSANAAHHRTIIDAAAEAGVKHLIPNHWSSNAELPIVRSSSERQEALDSDIDYLSSTHSASNMIWTAIVTGIFFDLAFPFGLLGFNLKGQTAEIWDSGDATFSASTNEDIAKARSRCCANQRSQNQLLALAENVSGTKWEVKHVTSEEKIKGAEEVIKSGAQGMPWMIAQGTLAASALFGGDEFQADFEKHGRSSNKPLGLEGGNVEAAVRRFVSPSRRV</sequence>
<evidence type="ECO:0000256" key="4">
    <source>
        <dbReference type="SAM" id="Phobius"/>
    </source>
</evidence>
<dbReference type="Gene3D" id="3.90.25.10">
    <property type="entry name" value="UDP-galactose 4-epimerase, domain 1"/>
    <property type="match status" value="1"/>
</dbReference>
<dbReference type="InterPro" id="IPR016040">
    <property type="entry name" value="NAD(P)-bd_dom"/>
</dbReference>
<evidence type="ECO:0000256" key="3">
    <source>
        <dbReference type="ARBA" id="ARBA00023002"/>
    </source>
</evidence>
<reference evidence="6 7" key="1">
    <citation type="submission" date="2015-06" db="EMBL/GenBank/DDBJ databases">
        <title>Draft genome of the ant-associated black yeast Phialophora attae CBS 131958.</title>
        <authorList>
            <person name="Moreno L.F."/>
            <person name="Stielow B.J."/>
            <person name="de Hoog S."/>
            <person name="Vicente V.A."/>
            <person name="Weiss V.A."/>
            <person name="de Vries M."/>
            <person name="Cruz L.M."/>
            <person name="Souza E.M."/>
        </authorList>
    </citation>
    <scope>NUCLEOTIDE SEQUENCE [LARGE SCALE GENOMIC DNA]</scope>
    <source>
        <strain evidence="6 7">CBS 131958</strain>
    </source>
</reference>
<keyword evidence="2" id="KW-0521">NADP</keyword>
<dbReference type="InterPro" id="IPR036291">
    <property type="entry name" value="NAD(P)-bd_dom_sf"/>
</dbReference>
<evidence type="ECO:0000259" key="5">
    <source>
        <dbReference type="Pfam" id="PF13460"/>
    </source>
</evidence>
<organism evidence="6 7">
    <name type="scientific">Cyphellophora attinorum</name>
    <dbReference type="NCBI Taxonomy" id="1664694"/>
    <lineage>
        <taxon>Eukaryota</taxon>
        <taxon>Fungi</taxon>
        <taxon>Dikarya</taxon>
        <taxon>Ascomycota</taxon>
        <taxon>Pezizomycotina</taxon>
        <taxon>Eurotiomycetes</taxon>
        <taxon>Chaetothyriomycetidae</taxon>
        <taxon>Chaetothyriales</taxon>
        <taxon>Cyphellophoraceae</taxon>
        <taxon>Cyphellophora</taxon>
    </lineage>
</organism>
<dbReference type="PANTHER" id="PTHR47706">
    <property type="entry name" value="NMRA-LIKE FAMILY PROTEIN"/>
    <property type="match status" value="1"/>
</dbReference>
<dbReference type="SUPFAM" id="SSF51735">
    <property type="entry name" value="NAD(P)-binding Rossmann-fold domains"/>
    <property type="match status" value="1"/>
</dbReference>
<protein>
    <recommendedName>
        <fullName evidence="5">NAD(P)-binding domain-containing protein</fullName>
    </recommendedName>
</protein>
<evidence type="ECO:0000313" key="7">
    <source>
        <dbReference type="Proteomes" id="UP000038010"/>
    </source>
</evidence>
<proteinExistence type="inferred from homology"/>
<dbReference type="GeneID" id="28732618"/>
<dbReference type="GO" id="GO:0016491">
    <property type="term" value="F:oxidoreductase activity"/>
    <property type="evidence" value="ECO:0007669"/>
    <property type="project" value="UniProtKB-KW"/>
</dbReference>